<dbReference type="Pfam" id="PF06472">
    <property type="entry name" value="ABC_membrane_2"/>
    <property type="match status" value="1"/>
</dbReference>
<dbReference type="InterPro" id="IPR003439">
    <property type="entry name" value="ABC_transporter-like_ATP-bd"/>
</dbReference>
<dbReference type="CDD" id="cd03223">
    <property type="entry name" value="ABCD_peroxisomal_ALDP"/>
    <property type="match status" value="1"/>
</dbReference>
<dbReference type="EMBL" id="MH325197">
    <property type="protein sequence ID" value="AXN93574.1"/>
    <property type="molecule type" value="Genomic_DNA"/>
</dbReference>
<dbReference type="InterPro" id="IPR003593">
    <property type="entry name" value="AAA+_ATPase"/>
</dbReference>
<feature type="domain" description="ABC transmembrane type-1" evidence="10">
    <location>
        <begin position="58"/>
        <end position="340"/>
    </location>
</feature>
<evidence type="ECO:0000256" key="1">
    <source>
        <dbReference type="ARBA" id="ARBA00004651"/>
    </source>
</evidence>
<feature type="transmembrane region" description="Helical" evidence="8">
    <location>
        <begin position="288"/>
        <end position="306"/>
    </location>
</feature>
<dbReference type="GO" id="GO:0016887">
    <property type="term" value="F:ATP hydrolysis activity"/>
    <property type="evidence" value="ECO:0007669"/>
    <property type="project" value="InterPro"/>
</dbReference>
<evidence type="ECO:0000259" key="10">
    <source>
        <dbReference type="PROSITE" id="PS50929"/>
    </source>
</evidence>
<comment type="subcellular location">
    <subcellularLocation>
        <location evidence="1">Cell membrane</location>
        <topology evidence="1">Multi-pass membrane protein</topology>
    </subcellularLocation>
</comment>
<dbReference type="SUPFAM" id="SSF90123">
    <property type="entry name" value="ABC transporter transmembrane region"/>
    <property type="match status" value="1"/>
</dbReference>
<dbReference type="GO" id="GO:0140359">
    <property type="term" value="F:ABC-type transporter activity"/>
    <property type="evidence" value="ECO:0007669"/>
    <property type="project" value="InterPro"/>
</dbReference>
<keyword evidence="4" id="KW-0547">Nucleotide-binding</keyword>
<dbReference type="Pfam" id="PF00005">
    <property type="entry name" value="ABC_tran"/>
    <property type="match status" value="1"/>
</dbReference>
<dbReference type="PANTHER" id="PTHR11384">
    <property type="entry name" value="ATP-BINDING CASSETTE, SUB-FAMILY D MEMBER"/>
    <property type="match status" value="1"/>
</dbReference>
<dbReference type="SUPFAM" id="SSF52540">
    <property type="entry name" value="P-loop containing nucleoside triphosphate hydrolases"/>
    <property type="match status" value="1"/>
</dbReference>
<protein>
    <submittedName>
        <fullName evidence="11">ORF1</fullName>
    </submittedName>
</protein>
<dbReference type="PROSITE" id="PS50929">
    <property type="entry name" value="ABC_TM1F"/>
    <property type="match status" value="1"/>
</dbReference>
<keyword evidence="6 8" id="KW-1133">Transmembrane helix</keyword>
<evidence type="ECO:0000256" key="8">
    <source>
        <dbReference type="SAM" id="Phobius"/>
    </source>
</evidence>
<evidence type="ECO:0000256" key="5">
    <source>
        <dbReference type="ARBA" id="ARBA00022840"/>
    </source>
</evidence>
<evidence type="ECO:0000259" key="9">
    <source>
        <dbReference type="PROSITE" id="PS50893"/>
    </source>
</evidence>
<organism evidence="11">
    <name type="scientific">Cylindrospermum moravicum CCALA 993</name>
    <dbReference type="NCBI Taxonomy" id="1382638"/>
    <lineage>
        <taxon>Bacteria</taxon>
        <taxon>Bacillati</taxon>
        <taxon>Cyanobacteriota</taxon>
        <taxon>Cyanophyceae</taxon>
        <taxon>Nostocales</taxon>
        <taxon>Nostocaceae</taxon>
        <taxon>Cylindrospermum</taxon>
    </lineage>
</organism>
<dbReference type="InterPro" id="IPR011527">
    <property type="entry name" value="ABC1_TM_dom"/>
</dbReference>
<evidence type="ECO:0000256" key="6">
    <source>
        <dbReference type="ARBA" id="ARBA00022989"/>
    </source>
</evidence>
<evidence type="ECO:0000256" key="7">
    <source>
        <dbReference type="ARBA" id="ARBA00023136"/>
    </source>
</evidence>
<dbReference type="InterPro" id="IPR050835">
    <property type="entry name" value="ABC_transporter_sub-D"/>
</dbReference>
<dbReference type="PANTHER" id="PTHR11384:SF59">
    <property type="entry name" value="LYSOSOMAL COBALAMIN TRANSPORTER ABCD4"/>
    <property type="match status" value="1"/>
</dbReference>
<feature type="transmembrane region" description="Helical" evidence="8">
    <location>
        <begin position="50"/>
        <end position="72"/>
    </location>
</feature>
<accession>A0A346GB20</accession>
<dbReference type="Gene3D" id="1.20.1560.10">
    <property type="entry name" value="ABC transporter type 1, transmembrane domain"/>
    <property type="match status" value="1"/>
</dbReference>
<dbReference type="InterPro" id="IPR027417">
    <property type="entry name" value="P-loop_NTPase"/>
</dbReference>
<dbReference type="PROSITE" id="PS50893">
    <property type="entry name" value="ABC_TRANSPORTER_2"/>
    <property type="match status" value="1"/>
</dbReference>
<evidence type="ECO:0000256" key="4">
    <source>
        <dbReference type="ARBA" id="ARBA00022741"/>
    </source>
</evidence>
<dbReference type="PROSITE" id="PS00211">
    <property type="entry name" value="ABC_TRANSPORTER_1"/>
    <property type="match status" value="1"/>
</dbReference>
<feature type="transmembrane region" description="Helical" evidence="8">
    <location>
        <begin position="92"/>
        <end position="112"/>
    </location>
</feature>
<keyword evidence="2" id="KW-0813">Transport</keyword>
<sequence length="664" mass="76025">MNLPIAQKSHQNQVLTTDTSYRQFWKQFLAIAKPYWYPDPQDGRKFLDVLFAWSQLGLILLLLLVINGINAYNSYVNRDLIDLLELKDTSGFFRLLFVYAKILIILIPFIGLSQYLKRKIALDWYQFLNNYILDKYFQNRAYYKINFRSDIENPDQRIAQEIEPIPRMATQIVFVFVEKTLDMITFLVVLWFIYKPVAIIVVIFGILANLAAFLLSQRLIKINSAQVEGEADYSYSLTHVRDNAESVAFFRGEAQESKLVKDRFNKVIQALQQMTEWRRDQQIFNTSYQSFLSILPFIAIAPLYFFNQIDLGEVSQASTACNYFAAALALLVTELGSSGKLVNLTQRLATFSEILESAKAQQESGRKIETVEEDRIAFEHITLQTPNYERVIIRDLSLSVESGTGLLIVGPSGRGKSSLLRAVAGLWNAGIGRIVRPNLEEILFLPQRPYLVLGTLRDQLLYPNRNHPITDQELELVLQQVNLPDLVSRVGGFDAEAYWENILSLGEQQRLAFARLLVTCPRYVILDEATSALDLSNEENLYKKLQENGTTFISVGHRESLFNYHQLVLEFSGDSNWRLVPTAEYSISHKVLTNEVLTIEALPETGSEIEPESMLEILPDYTSMKIEELRKLCQNKGIKWRNARGKGKHLTKAEMLEKLSEISP</sequence>
<dbReference type="AlphaFoldDB" id="A0A346GB20"/>
<dbReference type="SMART" id="SM00382">
    <property type="entry name" value="AAA"/>
    <property type="match status" value="1"/>
</dbReference>
<keyword evidence="3 8" id="KW-0812">Transmembrane</keyword>
<dbReference type="GO" id="GO:0005886">
    <property type="term" value="C:plasma membrane"/>
    <property type="evidence" value="ECO:0007669"/>
    <property type="project" value="UniProtKB-SubCell"/>
</dbReference>
<reference evidence="11" key="1">
    <citation type="submission" date="2018-05" db="EMBL/GenBank/DDBJ databases">
        <title>The structural diversity of cytotoxic puwainaphycin and minutissamide lipopeptides is generated by a common biosynthetic pathway employing two alternative starter modules.</title>
        <authorList>
            <person name="Mares J."/>
            <person name="Hajek J."/>
            <person name="Urajova P."/>
            <person name="Kust A."/>
            <person name="Jokela J."/>
            <person name="Saurav K."/>
            <person name="Galica T."/>
            <person name="Capkova K."/>
            <person name="Mattila A."/>
            <person name="Haapaniemi E."/>
            <person name="Permi P."/>
            <person name="Mysterud I."/>
            <person name="Skulberg O.M."/>
            <person name="Karlsen J."/>
            <person name="Fewer D.P."/>
            <person name="Sivonen K."/>
            <person name="Tonnesen H.H."/>
            <person name="Hrouzek P."/>
        </authorList>
    </citation>
    <scope>NUCLEOTIDE SEQUENCE</scope>
    <source>
        <strain evidence="11">CCALA 993</strain>
    </source>
</reference>
<proteinExistence type="predicted"/>
<gene>
    <name evidence="11" type="primary">orf1</name>
</gene>
<evidence type="ECO:0000313" key="11">
    <source>
        <dbReference type="EMBL" id="AXN93574.1"/>
    </source>
</evidence>
<evidence type="ECO:0000256" key="3">
    <source>
        <dbReference type="ARBA" id="ARBA00022692"/>
    </source>
</evidence>
<dbReference type="GO" id="GO:0005524">
    <property type="term" value="F:ATP binding"/>
    <property type="evidence" value="ECO:0007669"/>
    <property type="project" value="UniProtKB-KW"/>
</dbReference>
<keyword evidence="5" id="KW-0067">ATP-binding</keyword>
<dbReference type="InterPro" id="IPR036640">
    <property type="entry name" value="ABC1_TM_sf"/>
</dbReference>
<feature type="domain" description="ABC transporter" evidence="9">
    <location>
        <begin position="376"/>
        <end position="599"/>
    </location>
</feature>
<name>A0A346GB20_9NOST</name>
<dbReference type="InterPro" id="IPR017871">
    <property type="entry name" value="ABC_transporter-like_CS"/>
</dbReference>
<evidence type="ECO:0000256" key="2">
    <source>
        <dbReference type="ARBA" id="ARBA00022448"/>
    </source>
</evidence>
<feature type="transmembrane region" description="Helical" evidence="8">
    <location>
        <begin position="172"/>
        <end position="193"/>
    </location>
</feature>
<feature type="transmembrane region" description="Helical" evidence="8">
    <location>
        <begin position="199"/>
        <end position="216"/>
    </location>
</feature>
<keyword evidence="7 8" id="KW-0472">Membrane</keyword>
<dbReference type="Gene3D" id="3.40.50.300">
    <property type="entry name" value="P-loop containing nucleotide triphosphate hydrolases"/>
    <property type="match status" value="1"/>
</dbReference>